<protein>
    <submittedName>
        <fullName evidence="1">Uncharacterized protein</fullName>
    </submittedName>
</protein>
<organism evidence="1 2">
    <name type="scientific">Nesterenkonia salmonea</name>
    <dbReference type="NCBI Taxonomy" id="1804987"/>
    <lineage>
        <taxon>Bacteria</taxon>
        <taxon>Bacillati</taxon>
        <taxon>Actinomycetota</taxon>
        <taxon>Actinomycetes</taxon>
        <taxon>Micrococcales</taxon>
        <taxon>Micrococcaceae</taxon>
        <taxon>Nesterenkonia</taxon>
    </lineage>
</organism>
<reference evidence="1 2" key="1">
    <citation type="submission" date="2019-05" db="EMBL/GenBank/DDBJ databases">
        <title>Nesterenkonia sp. GY074 isolated from the Southern Atlantic Ocean.</title>
        <authorList>
            <person name="Zhang G."/>
        </authorList>
    </citation>
    <scope>NUCLEOTIDE SEQUENCE [LARGE SCALE GENOMIC DNA]</scope>
    <source>
        <strain evidence="1 2">GY074</strain>
    </source>
</reference>
<name>A0A5R9BG69_9MICC</name>
<accession>A0A5R9BG69</accession>
<evidence type="ECO:0000313" key="1">
    <source>
        <dbReference type="EMBL" id="TLP99568.1"/>
    </source>
</evidence>
<dbReference type="OrthoDB" id="4963327at2"/>
<comment type="caution">
    <text evidence="1">The sequence shown here is derived from an EMBL/GenBank/DDBJ whole genome shotgun (WGS) entry which is preliminary data.</text>
</comment>
<proteinExistence type="predicted"/>
<sequence>MTPLYSFARRPGRTAALGIGTAGLLVLTSCGDDDEPPPLDELAENILESVQEADSFTVLSDGDWDAAFASDPMLDDMDVDEDDQEVLVHFTEGGDRVFMQAHVLDVEWDMLFLRPEATAYMPVSAFVDLMEFGAEAEGDDISSFIDVDGFREEAGDRWLIIEDIPASDMEELEIEGLLSEYGFDDASSLAEQFSNEGELQERDGTEVWVYDGEDEAELVVLADSEEPYFVELTYYDDDLLVTEHYSNWNEAPETEEPSQDDAMTEQELEELLMNYIDF</sequence>
<keyword evidence="2" id="KW-1185">Reference proteome</keyword>
<gene>
    <name evidence="1" type="ORF">FEF26_02880</name>
</gene>
<dbReference type="RefSeq" id="WP_138252033.1">
    <property type="nucleotide sequence ID" value="NZ_VAVZ01000005.1"/>
</dbReference>
<evidence type="ECO:0000313" key="2">
    <source>
        <dbReference type="Proteomes" id="UP000310458"/>
    </source>
</evidence>
<dbReference type="AlphaFoldDB" id="A0A5R9BG69"/>
<dbReference type="EMBL" id="VAVZ01000005">
    <property type="protein sequence ID" value="TLP99568.1"/>
    <property type="molecule type" value="Genomic_DNA"/>
</dbReference>
<dbReference type="Proteomes" id="UP000310458">
    <property type="component" value="Unassembled WGS sequence"/>
</dbReference>